<dbReference type="Proteomes" id="UP001595765">
    <property type="component" value="Unassembled WGS sequence"/>
</dbReference>
<proteinExistence type="inferred from homology"/>
<name>A0ABV8HDM4_9ACTN</name>
<dbReference type="Pfam" id="PF00877">
    <property type="entry name" value="NLPC_P60"/>
    <property type="match status" value="1"/>
</dbReference>
<dbReference type="EMBL" id="JBHSBB010000001">
    <property type="protein sequence ID" value="MFC4030000.1"/>
    <property type="molecule type" value="Genomic_DNA"/>
</dbReference>
<dbReference type="SUPFAM" id="SSF54001">
    <property type="entry name" value="Cysteine proteinases"/>
    <property type="match status" value="1"/>
</dbReference>
<keyword evidence="2" id="KW-0645">Protease</keyword>
<feature type="domain" description="NlpC/P60" evidence="5">
    <location>
        <begin position="204"/>
        <end position="374"/>
    </location>
</feature>
<evidence type="ECO:0000256" key="2">
    <source>
        <dbReference type="ARBA" id="ARBA00022670"/>
    </source>
</evidence>
<dbReference type="PROSITE" id="PS51935">
    <property type="entry name" value="NLPC_P60"/>
    <property type="match status" value="1"/>
</dbReference>
<dbReference type="InterPro" id="IPR038765">
    <property type="entry name" value="Papain-like_cys_pep_sf"/>
</dbReference>
<evidence type="ECO:0000256" key="1">
    <source>
        <dbReference type="ARBA" id="ARBA00007074"/>
    </source>
</evidence>
<dbReference type="RefSeq" id="WP_386424772.1">
    <property type="nucleotide sequence ID" value="NZ_JBHSBB010000001.1"/>
</dbReference>
<evidence type="ECO:0000256" key="3">
    <source>
        <dbReference type="ARBA" id="ARBA00022801"/>
    </source>
</evidence>
<keyword evidence="4" id="KW-0788">Thiol protease</keyword>
<dbReference type="InterPro" id="IPR000064">
    <property type="entry name" value="NLP_P60_dom"/>
</dbReference>
<evidence type="ECO:0000259" key="5">
    <source>
        <dbReference type="PROSITE" id="PS51935"/>
    </source>
</evidence>
<evidence type="ECO:0000313" key="6">
    <source>
        <dbReference type="EMBL" id="MFC4030000.1"/>
    </source>
</evidence>
<accession>A0ABV8HDM4</accession>
<evidence type="ECO:0000256" key="4">
    <source>
        <dbReference type="ARBA" id="ARBA00022807"/>
    </source>
</evidence>
<dbReference type="Gene3D" id="3.90.1720.10">
    <property type="entry name" value="endopeptidase domain like (from Nostoc punctiforme)"/>
    <property type="match status" value="1"/>
</dbReference>
<gene>
    <name evidence="6" type="ORF">ACFO3J_00785</name>
</gene>
<reference evidence="7" key="1">
    <citation type="journal article" date="2019" name="Int. J. Syst. Evol. Microbiol.">
        <title>The Global Catalogue of Microorganisms (GCM) 10K type strain sequencing project: providing services to taxonomists for standard genome sequencing and annotation.</title>
        <authorList>
            <consortium name="The Broad Institute Genomics Platform"/>
            <consortium name="The Broad Institute Genome Sequencing Center for Infectious Disease"/>
            <person name="Wu L."/>
            <person name="Ma J."/>
        </authorList>
    </citation>
    <scope>NUCLEOTIDE SEQUENCE [LARGE SCALE GENOMIC DNA]</scope>
    <source>
        <strain evidence="7">CGMCC 4.7237</strain>
    </source>
</reference>
<evidence type="ECO:0000313" key="7">
    <source>
        <dbReference type="Proteomes" id="UP001595765"/>
    </source>
</evidence>
<protein>
    <submittedName>
        <fullName evidence="6">NlpC/P60 family protein</fullName>
    </submittedName>
</protein>
<sequence>MTPSSVPPRGKPRRTGRTVLHGVVLVSLLATSGYLTVRLKDKEAHAQLPDLARSSRPVAVGAPSAARPAAGVVTYSRLQNPARTVVRDTDGAVAATFTDGARTAVLTGPSRTFAEPRTTAAKVVTDNWVRLLPQAWSKGAERSSWFRTWFARYRGSTADDLFAVAFQYGDGARPAKDSDGLRYRGDADFGPISDNIRYDLRLEQSDFYDYLGEAFQFRNGTVEYPEPAKIHSLDCSGFVRMVFGYRSGYHLKPTDDASGTGLPRTAYGIGASHSGVDILPLRRTGSTLPLEMYARATDLDKLQPGDLLFWKLDRRTGARLDHTGIYLGLDTDGHPRFLSSRKEANGPTMGDVGGAARLDGDGMYAKYLTNAKRL</sequence>
<comment type="similarity">
    <text evidence="1">Belongs to the peptidase C40 family.</text>
</comment>
<comment type="caution">
    <text evidence="6">The sequence shown here is derived from an EMBL/GenBank/DDBJ whole genome shotgun (WGS) entry which is preliminary data.</text>
</comment>
<organism evidence="6 7">
    <name type="scientific">Streptomyces polygonati</name>
    <dbReference type="NCBI Taxonomy" id="1617087"/>
    <lineage>
        <taxon>Bacteria</taxon>
        <taxon>Bacillati</taxon>
        <taxon>Actinomycetota</taxon>
        <taxon>Actinomycetes</taxon>
        <taxon>Kitasatosporales</taxon>
        <taxon>Streptomycetaceae</taxon>
        <taxon>Streptomyces</taxon>
    </lineage>
</organism>
<keyword evidence="7" id="KW-1185">Reference proteome</keyword>
<keyword evidence="3" id="KW-0378">Hydrolase</keyword>